<evidence type="ECO:0000256" key="2">
    <source>
        <dbReference type="ARBA" id="ARBA00022692"/>
    </source>
</evidence>
<name>A0A8S3ZLB5_9EUPU</name>
<feature type="domain" description="G-protein coupled receptors family 1 profile" evidence="6">
    <location>
        <begin position="36"/>
        <end position="310"/>
    </location>
</feature>
<dbReference type="Gene3D" id="1.20.1070.10">
    <property type="entry name" value="Rhodopsin 7-helix transmembrane proteins"/>
    <property type="match status" value="1"/>
</dbReference>
<feature type="transmembrane region" description="Helical" evidence="5">
    <location>
        <begin position="290"/>
        <end position="312"/>
    </location>
</feature>
<evidence type="ECO:0000259" key="6">
    <source>
        <dbReference type="PROSITE" id="PS50262"/>
    </source>
</evidence>
<evidence type="ECO:0000256" key="5">
    <source>
        <dbReference type="SAM" id="Phobius"/>
    </source>
</evidence>
<dbReference type="Proteomes" id="UP000678393">
    <property type="component" value="Unassembled WGS sequence"/>
</dbReference>
<evidence type="ECO:0000256" key="1">
    <source>
        <dbReference type="ARBA" id="ARBA00004370"/>
    </source>
</evidence>
<feature type="transmembrane region" description="Helical" evidence="5">
    <location>
        <begin position="20"/>
        <end position="45"/>
    </location>
</feature>
<keyword evidence="4 5" id="KW-0472">Membrane</keyword>
<dbReference type="PANTHER" id="PTHR46641">
    <property type="entry name" value="FMRFAMIDE RECEPTOR-RELATED"/>
    <property type="match status" value="1"/>
</dbReference>
<reference evidence="7" key="1">
    <citation type="submission" date="2021-04" db="EMBL/GenBank/DDBJ databases">
        <authorList>
            <consortium name="Molecular Ecology Group"/>
        </authorList>
    </citation>
    <scope>NUCLEOTIDE SEQUENCE</scope>
</reference>
<comment type="subcellular location">
    <subcellularLocation>
        <location evidence="1">Membrane</location>
    </subcellularLocation>
</comment>
<accession>A0A8S3ZLB5</accession>
<evidence type="ECO:0000313" key="7">
    <source>
        <dbReference type="EMBL" id="CAG5130434.1"/>
    </source>
</evidence>
<feature type="transmembrane region" description="Helical" evidence="5">
    <location>
        <begin position="247"/>
        <end position="270"/>
    </location>
</feature>
<dbReference type="OrthoDB" id="6111092at2759"/>
<dbReference type="SUPFAM" id="SSF81321">
    <property type="entry name" value="Family A G protein-coupled receptor-like"/>
    <property type="match status" value="1"/>
</dbReference>
<dbReference type="PRINTS" id="PR00237">
    <property type="entry name" value="GPCRRHODOPSN"/>
</dbReference>
<proteinExistence type="predicted"/>
<dbReference type="InterPro" id="IPR017452">
    <property type="entry name" value="GPCR_Rhodpsn_7TM"/>
</dbReference>
<dbReference type="GO" id="GO:0016020">
    <property type="term" value="C:membrane"/>
    <property type="evidence" value="ECO:0007669"/>
    <property type="project" value="UniProtKB-SubCell"/>
</dbReference>
<evidence type="ECO:0000313" key="8">
    <source>
        <dbReference type="Proteomes" id="UP000678393"/>
    </source>
</evidence>
<comment type="caution">
    <text evidence="7">The sequence shown here is derived from an EMBL/GenBank/DDBJ whole genome shotgun (WGS) entry which is preliminary data.</text>
</comment>
<dbReference type="AlphaFoldDB" id="A0A8S3ZLB5"/>
<feature type="transmembrane region" description="Helical" evidence="5">
    <location>
        <begin position="57"/>
        <end position="78"/>
    </location>
</feature>
<protein>
    <recommendedName>
        <fullName evidence="6">G-protein coupled receptors family 1 profile domain-containing protein</fullName>
    </recommendedName>
</protein>
<feature type="transmembrane region" description="Helical" evidence="5">
    <location>
        <begin position="98"/>
        <end position="125"/>
    </location>
</feature>
<feature type="transmembrane region" description="Helical" evidence="5">
    <location>
        <begin position="146"/>
        <end position="166"/>
    </location>
</feature>
<keyword evidence="3 5" id="KW-1133">Transmembrane helix</keyword>
<sequence length="334" mass="38090">MKGNNGGLDDEEILESVYTILVLVVTPTVSALGIVGNCFGVAVLFKQGLRKSSNIFLIVLAVADMIYLVSFNGERLILYHLIDLEAFRFLSDQTCSDFMVLFCIFFYFDYSTATVSYTLPTLITIERLIAVFAPLSFHRIVTVRRTWIIVLLMCLTWFAFLIYPSFFLELRVANGSINKSSAFIEHKFVTVSGPALEVLEHFLLYCAMTISPIFTAFGCLIISLKLKFENVKRKRMTTREKSSNRTTLMLLSVCVVYIVTCIIQSLHIYLPNEIVSTVFTDRSPSNLSKILHQSANIASCINCSSNFVVYICTNKQFRNVYVEIFCRFRKKRVW</sequence>
<dbReference type="PANTHER" id="PTHR46641:SF18">
    <property type="entry name" value="G-PROTEIN COUPLED RECEPTORS FAMILY 1 PROFILE DOMAIN-CONTAINING PROTEIN"/>
    <property type="match status" value="1"/>
</dbReference>
<dbReference type="InterPro" id="IPR052954">
    <property type="entry name" value="GPCR-Ligand_Int"/>
</dbReference>
<dbReference type="SMART" id="SM01381">
    <property type="entry name" value="7TM_GPCR_Srsx"/>
    <property type="match status" value="1"/>
</dbReference>
<evidence type="ECO:0000256" key="4">
    <source>
        <dbReference type="ARBA" id="ARBA00023136"/>
    </source>
</evidence>
<keyword evidence="8" id="KW-1185">Reference proteome</keyword>
<dbReference type="PROSITE" id="PS50262">
    <property type="entry name" value="G_PROTEIN_RECEP_F1_2"/>
    <property type="match status" value="1"/>
</dbReference>
<dbReference type="EMBL" id="CAJHNH020004024">
    <property type="protein sequence ID" value="CAG5130434.1"/>
    <property type="molecule type" value="Genomic_DNA"/>
</dbReference>
<dbReference type="InterPro" id="IPR000276">
    <property type="entry name" value="GPCR_Rhodpsn"/>
</dbReference>
<gene>
    <name evidence="7" type="ORF">CUNI_LOCUS15992</name>
</gene>
<evidence type="ECO:0000256" key="3">
    <source>
        <dbReference type="ARBA" id="ARBA00022989"/>
    </source>
</evidence>
<keyword evidence="2 5" id="KW-0812">Transmembrane</keyword>
<organism evidence="7 8">
    <name type="scientific">Candidula unifasciata</name>
    <dbReference type="NCBI Taxonomy" id="100452"/>
    <lineage>
        <taxon>Eukaryota</taxon>
        <taxon>Metazoa</taxon>
        <taxon>Spiralia</taxon>
        <taxon>Lophotrochozoa</taxon>
        <taxon>Mollusca</taxon>
        <taxon>Gastropoda</taxon>
        <taxon>Heterobranchia</taxon>
        <taxon>Euthyneura</taxon>
        <taxon>Panpulmonata</taxon>
        <taxon>Eupulmonata</taxon>
        <taxon>Stylommatophora</taxon>
        <taxon>Helicina</taxon>
        <taxon>Helicoidea</taxon>
        <taxon>Geomitridae</taxon>
        <taxon>Candidula</taxon>
    </lineage>
</organism>
<feature type="transmembrane region" description="Helical" evidence="5">
    <location>
        <begin position="202"/>
        <end position="226"/>
    </location>
</feature>
<dbReference type="GO" id="GO:0004930">
    <property type="term" value="F:G protein-coupled receptor activity"/>
    <property type="evidence" value="ECO:0007669"/>
    <property type="project" value="InterPro"/>
</dbReference>
<dbReference type="Pfam" id="PF00001">
    <property type="entry name" value="7tm_1"/>
    <property type="match status" value="1"/>
</dbReference>